<comment type="caution">
    <text evidence="1">The sequence shown here is derived from an EMBL/GenBank/DDBJ whole genome shotgun (WGS) entry which is preliminary data.</text>
</comment>
<gene>
    <name evidence="1" type="ORF">DAERI_100157</name>
</gene>
<evidence type="ECO:0000313" key="2">
    <source>
        <dbReference type="Proteomes" id="UP000236569"/>
    </source>
</evidence>
<keyword evidence="2" id="KW-1185">Reference proteome</keyword>
<proteinExistence type="predicted"/>
<dbReference type="EMBL" id="BFAG01000010">
    <property type="protein sequence ID" value="GBF06794.1"/>
    <property type="molecule type" value="Genomic_DNA"/>
</dbReference>
<dbReference type="OrthoDB" id="73634at2"/>
<name>A0A2I9CXH8_9DEIO</name>
<dbReference type="AlphaFoldDB" id="A0A2I9CXH8"/>
<accession>A0A2I9CXH8</accession>
<organism evidence="1 2">
    <name type="scientific">Deinococcus aerius</name>
    <dbReference type="NCBI Taxonomy" id="200253"/>
    <lineage>
        <taxon>Bacteria</taxon>
        <taxon>Thermotogati</taxon>
        <taxon>Deinococcota</taxon>
        <taxon>Deinococci</taxon>
        <taxon>Deinococcales</taxon>
        <taxon>Deinococcaceae</taxon>
        <taxon>Deinococcus</taxon>
    </lineage>
</organism>
<evidence type="ECO:0000313" key="1">
    <source>
        <dbReference type="EMBL" id="GBF06794.1"/>
    </source>
</evidence>
<protein>
    <submittedName>
        <fullName evidence="1">Uncharacterized protein</fullName>
    </submittedName>
</protein>
<sequence>MRPAELTPGQIADFLDTAFQHERGGDGIGLTLEQRTTLADYLGCHEQVRAAAWDVWQTRLEASGTDLGDAEYWLDVEFIEPCPQEREA</sequence>
<dbReference type="Proteomes" id="UP000236569">
    <property type="component" value="Unassembled WGS sequence"/>
</dbReference>
<reference evidence="2" key="1">
    <citation type="submission" date="2018-01" db="EMBL/GenBank/DDBJ databases">
        <title>Draft Genome Sequence of the Radioresistant Bacterium Deinococcus aerius TR0125, Isolated from the Higher Atmosphere above Japan.</title>
        <authorList>
            <person name="Satoh K."/>
            <person name="Arai H."/>
            <person name="Sanzen T."/>
            <person name="Kawaguchi Y."/>
            <person name="Hayashi H."/>
            <person name="Yokobori S."/>
            <person name="Yamagishi A."/>
            <person name="Oono Y."/>
            <person name="Narumi I."/>
        </authorList>
    </citation>
    <scope>NUCLEOTIDE SEQUENCE [LARGE SCALE GENOMIC DNA]</scope>
    <source>
        <strain evidence="2">TR0125</strain>
    </source>
</reference>
<dbReference type="RefSeq" id="WP_103130132.1">
    <property type="nucleotide sequence ID" value="NZ_BFAG01000010.1"/>
</dbReference>